<organism evidence="1 2">
    <name type="scientific">Zophobas morio</name>
    <dbReference type="NCBI Taxonomy" id="2755281"/>
    <lineage>
        <taxon>Eukaryota</taxon>
        <taxon>Metazoa</taxon>
        <taxon>Ecdysozoa</taxon>
        <taxon>Arthropoda</taxon>
        <taxon>Hexapoda</taxon>
        <taxon>Insecta</taxon>
        <taxon>Pterygota</taxon>
        <taxon>Neoptera</taxon>
        <taxon>Endopterygota</taxon>
        <taxon>Coleoptera</taxon>
        <taxon>Polyphaga</taxon>
        <taxon>Cucujiformia</taxon>
        <taxon>Tenebrionidae</taxon>
        <taxon>Zophobas</taxon>
    </lineage>
</organism>
<dbReference type="AlphaFoldDB" id="A0AA38HRQ8"/>
<reference evidence="1" key="1">
    <citation type="journal article" date="2023" name="G3 (Bethesda)">
        <title>Whole genome assemblies of Zophobas morio and Tenebrio molitor.</title>
        <authorList>
            <person name="Kaur S."/>
            <person name="Stinson S.A."/>
            <person name="diCenzo G.C."/>
        </authorList>
    </citation>
    <scope>NUCLEOTIDE SEQUENCE</scope>
    <source>
        <strain evidence="1">QUZm001</strain>
    </source>
</reference>
<dbReference type="EMBL" id="JALNTZ010000008">
    <property type="protein sequence ID" value="KAJ3642828.1"/>
    <property type="molecule type" value="Genomic_DNA"/>
</dbReference>
<proteinExistence type="predicted"/>
<keyword evidence="2" id="KW-1185">Reference proteome</keyword>
<evidence type="ECO:0000313" key="2">
    <source>
        <dbReference type="Proteomes" id="UP001168821"/>
    </source>
</evidence>
<gene>
    <name evidence="1" type="ORF">Zmor_025580</name>
</gene>
<protein>
    <submittedName>
        <fullName evidence="1">Uncharacterized protein</fullName>
    </submittedName>
</protein>
<comment type="caution">
    <text evidence="1">The sequence shown here is derived from an EMBL/GenBank/DDBJ whole genome shotgun (WGS) entry which is preliminary data.</text>
</comment>
<dbReference type="Proteomes" id="UP001168821">
    <property type="component" value="Unassembled WGS sequence"/>
</dbReference>
<accession>A0AA38HRQ8</accession>
<sequence length="207" mass="23784">MAQYKDFKTLISSLQIEFTTAIEKLKEDFDTQLATLRSALHEDQRSPSNQFEEIVNEVMERQNRKQNLIIFGVEEQPQISTNNNNQRSAIDKSAVENILQLVRPDADVSGIKIQRLGRFSQQNPGNKPRPIRVILNDELEVQKFIRNAKVLKSNVNYNNITLSFDRTPKQNASYRQVKEQLGIRISNGETNLRIKYINGSPKIVSVN</sequence>
<evidence type="ECO:0000313" key="1">
    <source>
        <dbReference type="EMBL" id="KAJ3642828.1"/>
    </source>
</evidence>
<name>A0AA38HRQ8_9CUCU</name>